<dbReference type="RefSeq" id="WP_207837881.1">
    <property type="nucleotide sequence ID" value="NZ_CP088282.1"/>
</dbReference>
<evidence type="ECO:0000313" key="2">
    <source>
        <dbReference type="Proteomes" id="UP000692816"/>
    </source>
</evidence>
<protein>
    <recommendedName>
        <fullName evidence="3">Glycosaminoglycan attachment site</fullName>
    </recommendedName>
</protein>
<sequence>MSEERFEALGMWCRAAGTREVLTNCSYFSADDERLIGATFFARDKDLFAYVLLARDAHDRFQGFEESKAFHTLRAAEEALKLRLHELDSKPTPDVPMRKDTQKGVDLFAPIKGARLNPKFVNLRDRKIPSAAREYLREMARWIVDLDENLVRDFQTTGFDSRTWEFCLQAAFTWLGFGFDRSDAVPDFRLRKGETKFFVEAVTANPTGNVEFDIKQRPPHPPGDFWSFMENEMPQKFGSPLRSKLAKKYWEREDVAGHPFLIAIADFHAPGSMIWSQTALPLYLYGIGFDVKEREDGSKYAVKKTLQNHVVGDKVIPANFFAQETSRQVSAVLFSNAGTMAKFNRMGARAGFGDSSVSLVRQGGYEDPTPGSFEPIPFRSNVEDPLYRERWSDEIEIYHNPNAAVPLPEDVFAGTTQFFLQGEDLIRRGPSPRILFSTTGSLGFSK</sequence>
<evidence type="ECO:0008006" key="3">
    <source>
        <dbReference type="Google" id="ProtNLM"/>
    </source>
</evidence>
<name>A0ABS3MTE2_9BRAD</name>
<dbReference type="Proteomes" id="UP000692816">
    <property type="component" value="Unassembled WGS sequence"/>
</dbReference>
<dbReference type="EMBL" id="JAGEPA010000001">
    <property type="protein sequence ID" value="MBO1434666.1"/>
    <property type="molecule type" value="Genomic_DNA"/>
</dbReference>
<evidence type="ECO:0000313" key="1">
    <source>
        <dbReference type="EMBL" id="MBO1434666.1"/>
    </source>
</evidence>
<organism evidence="1 2">
    <name type="scientific">Bradyrhizobium quebecense</name>
    <dbReference type="NCBI Taxonomy" id="2748629"/>
    <lineage>
        <taxon>Bacteria</taxon>
        <taxon>Pseudomonadati</taxon>
        <taxon>Pseudomonadota</taxon>
        <taxon>Alphaproteobacteria</taxon>
        <taxon>Hyphomicrobiales</taxon>
        <taxon>Nitrobacteraceae</taxon>
        <taxon>Bradyrhizobium</taxon>
    </lineage>
</organism>
<proteinExistence type="predicted"/>
<keyword evidence="2" id="KW-1185">Reference proteome</keyword>
<accession>A0ABS3MTE2</accession>
<gene>
    <name evidence="1" type="ORF">J4P68_35970</name>
</gene>
<comment type="caution">
    <text evidence="1">The sequence shown here is derived from an EMBL/GenBank/DDBJ whole genome shotgun (WGS) entry which is preliminary data.</text>
</comment>
<reference evidence="1" key="1">
    <citation type="journal article" date="2021" name="Int. J. Syst. Evol. Microbiol.">
        <title>Bradyrhizobium septentrionale sp. nov. (sv. septentrionale) and Bradyrhizobium quebecense sp. nov. (sv. septentrionale) associated with legumes native to Canada possess rearranged symbiosis genes and numerous insertion sequences.</title>
        <authorList>
            <person name="Bromfield E.S.P."/>
            <person name="Cloutier S."/>
        </authorList>
    </citation>
    <scope>NUCLEOTIDE SEQUENCE</scope>
    <source>
        <strain evidence="1">12S5</strain>
    </source>
</reference>